<comment type="caution">
    <text evidence="2">The sequence shown here is derived from an EMBL/GenBank/DDBJ whole genome shotgun (WGS) entry which is preliminary data.</text>
</comment>
<reference evidence="2" key="1">
    <citation type="submission" date="2020-05" db="EMBL/GenBank/DDBJ databases">
        <title>WGS assembly of Panicum virgatum.</title>
        <authorList>
            <person name="Lovell J.T."/>
            <person name="Jenkins J."/>
            <person name="Shu S."/>
            <person name="Juenger T.E."/>
            <person name="Schmutz J."/>
        </authorList>
    </citation>
    <scope>NUCLEOTIDE SEQUENCE</scope>
    <source>
        <strain evidence="2">AP13</strain>
    </source>
</reference>
<gene>
    <name evidence="2" type="ORF">PVAP13_1NG173000</name>
</gene>
<keyword evidence="3" id="KW-1185">Reference proteome</keyword>
<organism evidence="2 3">
    <name type="scientific">Panicum virgatum</name>
    <name type="common">Blackwell switchgrass</name>
    <dbReference type="NCBI Taxonomy" id="38727"/>
    <lineage>
        <taxon>Eukaryota</taxon>
        <taxon>Viridiplantae</taxon>
        <taxon>Streptophyta</taxon>
        <taxon>Embryophyta</taxon>
        <taxon>Tracheophyta</taxon>
        <taxon>Spermatophyta</taxon>
        <taxon>Magnoliopsida</taxon>
        <taxon>Liliopsida</taxon>
        <taxon>Poales</taxon>
        <taxon>Poaceae</taxon>
        <taxon>PACMAD clade</taxon>
        <taxon>Panicoideae</taxon>
        <taxon>Panicodae</taxon>
        <taxon>Paniceae</taxon>
        <taxon>Panicinae</taxon>
        <taxon>Panicum</taxon>
        <taxon>Panicum sect. Hiantes</taxon>
    </lineage>
</organism>
<evidence type="ECO:0000256" key="1">
    <source>
        <dbReference type="SAM" id="MobiDB-lite"/>
    </source>
</evidence>
<evidence type="ECO:0000313" key="3">
    <source>
        <dbReference type="Proteomes" id="UP000823388"/>
    </source>
</evidence>
<feature type="region of interest" description="Disordered" evidence="1">
    <location>
        <begin position="48"/>
        <end position="92"/>
    </location>
</feature>
<sequence>MELTGKERLTGSSGKRRWRRGGGVRAQAAAGRDDRAGRRRLGEGCRFWAGSGARRGRGGRSGGDRRCGRGRARRPAAGRVARRGGVGRRSVGGRARWMRAREVGMDHRGGRPGELRRGGLAPWGGRRLGGRARWRRGRGGARMAPAMGKEEWHGGAKFWQPNGVCSRAPGI</sequence>
<dbReference type="Proteomes" id="UP000823388">
    <property type="component" value="Chromosome 1N"/>
</dbReference>
<proteinExistence type="predicted"/>
<protein>
    <submittedName>
        <fullName evidence="2">Uncharacterized protein</fullName>
    </submittedName>
</protein>
<feature type="compositionally biased region" description="Basic residues" evidence="1">
    <location>
        <begin position="68"/>
        <end position="86"/>
    </location>
</feature>
<dbReference type="EMBL" id="CM029038">
    <property type="protein sequence ID" value="KAG2650220.1"/>
    <property type="molecule type" value="Genomic_DNA"/>
</dbReference>
<dbReference type="AlphaFoldDB" id="A0A8T0WQQ8"/>
<evidence type="ECO:0000313" key="2">
    <source>
        <dbReference type="EMBL" id="KAG2650220.1"/>
    </source>
</evidence>
<accession>A0A8T0WQQ8</accession>
<feature type="region of interest" description="Disordered" evidence="1">
    <location>
        <begin position="1"/>
        <end position="36"/>
    </location>
</feature>
<name>A0A8T0WQQ8_PANVG</name>